<protein>
    <submittedName>
        <fullName evidence="1">Uncharacterized protein</fullName>
    </submittedName>
</protein>
<reference evidence="1" key="2">
    <citation type="submission" date="2020-09" db="EMBL/GenBank/DDBJ databases">
        <authorList>
            <person name="Sun Q."/>
            <person name="Zhou Y."/>
        </authorList>
    </citation>
    <scope>NUCLEOTIDE SEQUENCE</scope>
    <source>
        <strain evidence="1">CGMCC 1.16134</strain>
    </source>
</reference>
<comment type="caution">
    <text evidence="1">The sequence shown here is derived from an EMBL/GenBank/DDBJ whole genome shotgun (WGS) entry which is preliminary data.</text>
</comment>
<evidence type="ECO:0000313" key="1">
    <source>
        <dbReference type="EMBL" id="GGG14574.1"/>
    </source>
</evidence>
<name>A0A917LDA8_9BACL</name>
<dbReference type="EMBL" id="BMKR01000073">
    <property type="protein sequence ID" value="GGG14574.1"/>
    <property type="molecule type" value="Genomic_DNA"/>
</dbReference>
<accession>A0A917LDA8</accession>
<proteinExistence type="predicted"/>
<keyword evidence="2" id="KW-1185">Reference proteome</keyword>
<organism evidence="1 2">
    <name type="scientific">Paenibacillus albidus</name>
    <dbReference type="NCBI Taxonomy" id="2041023"/>
    <lineage>
        <taxon>Bacteria</taxon>
        <taxon>Bacillati</taxon>
        <taxon>Bacillota</taxon>
        <taxon>Bacilli</taxon>
        <taxon>Bacillales</taxon>
        <taxon>Paenibacillaceae</taxon>
        <taxon>Paenibacillus</taxon>
    </lineage>
</organism>
<dbReference type="AlphaFoldDB" id="A0A917LDA8"/>
<gene>
    <name evidence="1" type="ORF">GCM10010912_68780</name>
</gene>
<evidence type="ECO:0000313" key="2">
    <source>
        <dbReference type="Proteomes" id="UP000637643"/>
    </source>
</evidence>
<dbReference type="Proteomes" id="UP000637643">
    <property type="component" value="Unassembled WGS sequence"/>
</dbReference>
<reference evidence="1" key="1">
    <citation type="journal article" date="2014" name="Int. J. Syst. Evol. Microbiol.">
        <title>Complete genome sequence of Corynebacterium casei LMG S-19264T (=DSM 44701T), isolated from a smear-ripened cheese.</title>
        <authorList>
            <consortium name="US DOE Joint Genome Institute (JGI-PGF)"/>
            <person name="Walter F."/>
            <person name="Albersmeier A."/>
            <person name="Kalinowski J."/>
            <person name="Ruckert C."/>
        </authorList>
    </citation>
    <scope>NUCLEOTIDE SEQUENCE</scope>
    <source>
        <strain evidence="1">CGMCC 1.16134</strain>
    </source>
</reference>
<sequence>MPGHTDYVGVVNAGTLTEIGWVKIKELKRLKGLTKHKGLSRRTRLIKIENL</sequence>